<dbReference type="AlphaFoldDB" id="A0A2M7JB70"/>
<dbReference type="PANTHER" id="PTHR45947:SF3">
    <property type="entry name" value="SULFOQUINOVOSYL TRANSFERASE SQD2"/>
    <property type="match status" value="1"/>
</dbReference>
<dbReference type="SUPFAM" id="SSF53756">
    <property type="entry name" value="UDP-Glycosyltransferase/glycogen phosphorylase"/>
    <property type="match status" value="1"/>
</dbReference>
<sequence>MKVAVIHDWLVTYAGAERVLEQILQLYPEAELYSLIDFLPANRRDFILNKEVRTSFIQKLPSASKKYRNYLPLMPLAIEQFDLSEFVLIISSSHAVAKGVITNSNQLHICYCYTPIRYAWDLYYQYLKESGLNSGIKGMIAKFILHYIRIWDYSTTNRVDHFIAISNYIARRIKKIYGRESSVIYPPVDVNKFEPLSKKEDFYLTVSRMVPYKKIDLIVEAFSMMSDKRLVVIGDGPDFTKIKKKAGKNVELLGYQTSEIVKDYMQKARAFIFAAEEDFGIAPVEAQACGTPVIAYGKGGVTETVIADKTGLFFEEQTLDSLIKAVKYFESVEDKFDVVEIRKNAERFGIERFKKEFKEFVARVIFIPVS</sequence>
<dbReference type="CDD" id="cd03804">
    <property type="entry name" value="GT4_WbaZ-like"/>
    <property type="match status" value="1"/>
</dbReference>
<dbReference type="Proteomes" id="UP000229297">
    <property type="component" value="Unassembled WGS sequence"/>
</dbReference>
<feature type="domain" description="Glycosyl transferase family 1" evidence="1">
    <location>
        <begin position="194"/>
        <end position="333"/>
    </location>
</feature>
<accession>A0A2M7JB70</accession>
<dbReference type="InterPro" id="IPR001296">
    <property type="entry name" value="Glyco_trans_1"/>
</dbReference>
<dbReference type="Pfam" id="PF13439">
    <property type="entry name" value="Glyco_transf_4"/>
    <property type="match status" value="1"/>
</dbReference>
<evidence type="ECO:0000313" key="3">
    <source>
        <dbReference type="EMBL" id="PIX16614.1"/>
    </source>
</evidence>
<dbReference type="Gene3D" id="3.40.50.2000">
    <property type="entry name" value="Glycogen Phosphorylase B"/>
    <property type="match status" value="2"/>
</dbReference>
<dbReference type="Pfam" id="PF00534">
    <property type="entry name" value="Glycos_transf_1"/>
    <property type="match status" value="1"/>
</dbReference>
<evidence type="ECO:0000313" key="4">
    <source>
        <dbReference type="Proteomes" id="UP000229297"/>
    </source>
</evidence>
<reference evidence="4" key="1">
    <citation type="submission" date="2017-09" db="EMBL/GenBank/DDBJ databases">
        <title>Depth-based differentiation of microbial function through sediment-hosted aquifers and enrichment of novel symbionts in the deep terrestrial subsurface.</title>
        <authorList>
            <person name="Probst A.J."/>
            <person name="Ladd B."/>
            <person name="Jarett J.K."/>
            <person name="Geller-Mcgrath D.E."/>
            <person name="Sieber C.M.K."/>
            <person name="Emerson J.B."/>
            <person name="Anantharaman K."/>
            <person name="Thomas B.C."/>
            <person name="Malmstrom R."/>
            <person name="Stieglmeier M."/>
            <person name="Klingl A."/>
            <person name="Woyke T."/>
            <person name="Ryan C.M."/>
            <person name="Banfield J.F."/>
        </authorList>
    </citation>
    <scope>NUCLEOTIDE SEQUENCE [LARGE SCALE GENOMIC DNA]</scope>
</reference>
<dbReference type="InterPro" id="IPR050194">
    <property type="entry name" value="Glycosyltransferase_grp1"/>
</dbReference>
<protein>
    <submittedName>
        <fullName evidence="3">Glycosyl transferase</fullName>
    </submittedName>
</protein>
<dbReference type="GO" id="GO:0016757">
    <property type="term" value="F:glycosyltransferase activity"/>
    <property type="evidence" value="ECO:0007669"/>
    <property type="project" value="InterPro"/>
</dbReference>
<keyword evidence="3" id="KW-0808">Transferase</keyword>
<feature type="domain" description="Glycosyltransferase subfamily 4-like N-terminal" evidence="2">
    <location>
        <begin position="105"/>
        <end position="191"/>
    </location>
</feature>
<proteinExistence type="predicted"/>
<gene>
    <name evidence="3" type="ORF">COZ71_07245</name>
</gene>
<comment type="caution">
    <text evidence="3">The sequence shown here is derived from an EMBL/GenBank/DDBJ whole genome shotgun (WGS) entry which is preliminary data.</text>
</comment>
<dbReference type="InterPro" id="IPR028098">
    <property type="entry name" value="Glyco_trans_4-like_N"/>
</dbReference>
<organism evidence="3 4">
    <name type="scientific">Candidatus Desantisbacteria bacterium CG_4_8_14_3_um_filter_40_12</name>
    <dbReference type="NCBI Taxonomy" id="1974545"/>
    <lineage>
        <taxon>Bacteria</taxon>
        <taxon>Candidatus Desantisiibacteriota</taxon>
    </lineage>
</organism>
<dbReference type="EMBL" id="PFIC01000197">
    <property type="protein sequence ID" value="PIX16614.1"/>
    <property type="molecule type" value="Genomic_DNA"/>
</dbReference>
<name>A0A2M7JB70_9BACT</name>
<dbReference type="PANTHER" id="PTHR45947">
    <property type="entry name" value="SULFOQUINOVOSYL TRANSFERASE SQD2"/>
    <property type="match status" value="1"/>
</dbReference>
<evidence type="ECO:0000259" key="1">
    <source>
        <dbReference type="Pfam" id="PF00534"/>
    </source>
</evidence>
<evidence type="ECO:0000259" key="2">
    <source>
        <dbReference type="Pfam" id="PF13439"/>
    </source>
</evidence>